<dbReference type="Pfam" id="PF24827">
    <property type="entry name" value="AstE_AspA_cat"/>
    <property type="match status" value="1"/>
</dbReference>
<protein>
    <submittedName>
        <fullName evidence="6">M14 family metallopeptidase</fullName>
    </submittedName>
</protein>
<feature type="domain" description="Succinylglutamate desuccinylase/Aspartoacylase catalytic" evidence="5">
    <location>
        <begin position="87"/>
        <end position="271"/>
    </location>
</feature>
<dbReference type="InterPro" id="IPR055438">
    <property type="entry name" value="AstE_AspA_cat"/>
</dbReference>
<proteinExistence type="predicted"/>
<dbReference type="RefSeq" id="WP_242162539.1">
    <property type="nucleotide sequence ID" value="NZ_JAJMLW010000001.1"/>
</dbReference>
<dbReference type="PANTHER" id="PTHR37326">
    <property type="entry name" value="BLL3975 PROTEIN"/>
    <property type="match status" value="1"/>
</dbReference>
<evidence type="ECO:0000259" key="5">
    <source>
        <dbReference type="Pfam" id="PF24827"/>
    </source>
</evidence>
<evidence type="ECO:0000313" key="7">
    <source>
        <dbReference type="Proteomes" id="UP001430755"/>
    </source>
</evidence>
<keyword evidence="4" id="KW-0862">Zinc</keyword>
<comment type="caution">
    <text evidence="6">The sequence shown here is derived from an EMBL/GenBank/DDBJ whole genome shotgun (WGS) entry which is preliminary data.</text>
</comment>
<evidence type="ECO:0000256" key="1">
    <source>
        <dbReference type="ARBA" id="ARBA00001947"/>
    </source>
</evidence>
<reference evidence="6" key="1">
    <citation type="submission" date="2021-11" db="EMBL/GenBank/DDBJ databases">
        <title>A Novel Adlercreutzia Species, isolated from a Allomyrina dichotoma larva feces.</title>
        <authorList>
            <person name="Suh M.K."/>
        </authorList>
    </citation>
    <scope>NUCLEOTIDE SEQUENCE</scope>
    <source>
        <strain evidence="6">JBNU-10</strain>
    </source>
</reference>
<evidence type="ECO:0000256" key="2">
    <source>
        <dbReference type="ARBA" id="ARBA00022723"/>
    </source>
</evidence>
<dbReference type="Proteomes" id="UP001430755">
    <property type="component" value="Unassembled WGS sequence"/>
</dbReference>
<evidence type="ECO:0000313" key="6">
    <source>
        <dbReference type="EMBL" id="MCI2240886.1"/>
    </source>
</evidence>
<keyword evidence="2" id="KW-0479">Metal-binding</keyword>
<evidence type="ECO:0000256" key="4">
    <source>
        <dbReference type="ARBA" id="ARBA00022833"/>
    </source>
</evidence>
<comment type="cofactor">
    <cofactor evidence="1">
        <name>Zn(2+)</name>
        <dbReference type="ChEBI" id="CHEBI:29105"/>
    </cofactor>
</comment>
<accession>A0ABS9WF92</accession>
<dbReference type="PANTHER" id="PTHR37326:SF1">
    <property type="entry name" value="BLL3975 PROTEIN"/>
    <property type="match status" value="1"/>
</dbReference>
<name>A0ABS9WF92_9ACTN</name>
<evidence type="ECO:0000256" key="3">
    <source>
        <dbReference type="ARBA" id="ARBA00022801"/>
    </source>
</evidence>
<dbReference type="CDD" id="cd06253">
    <property type="entry name" value="M14_ASTE_ASPA-like"/>
    <property type="match status" value="1"/>
</dbReference>
<keyword evidence="7" id="KW-1185">Reference proteome</keyword>
<organism evidence="6 7">
    <name type="scientific">Adlercreutzia faecimuris</name>
    <dbReference type="NCBI Taxonomy" id="2897341"/>
    <lineage>
        <taxon>Bacteria</taxon>
        <taxon>Bacillati</taxon>
        <taxon>Actinomycetota</taxon>
        <taxon>Coriobacteriia</taxon>
        <taxon>Eggerthellales</taxon>
        <taxon>Eggerthellaceae</taxon>
        <taxon>Adlercreutzia</taxon>
    </lineage>
</organism>
<gene>
    <name evidence="6" type="ORF">LPT13_00740</name>
</gene>
<dbReference type="Gene3D" id="3.40.630.10">
    <property type="entry name" value="Zn peptidases"/>
    <property type="match status" value="1"/>
</dbReference>
<sequence length="364" mass="38482">MIETVFSAELPVREHLLVQKNRIIGADLAAALDAAADDDAPAAPGPRGNVSRETFAREEERLAPDAGSGAHAAPALNDAQRALLDAAPRLAVVTGIHGDELEGQYVAFELARRLNEHRDQVHGIVDIYPAINPLGINAIERGVPGYDLDLNRIFPGDADGPLTEALAAAVVADIAGAAACVDIHASNIFLREMPQIRINELSADELLPLAPLLNIDFVWVHASATVLQSTLAYALNALGTRTLVVETGVGMRITPSEVMRLTEGMLCLAAHLGIWSGPFEEHGAPLISADQAVSFLNAGAAGVFLPKAAHGRRVGKGELIGVIVDPLTGEVRERVTCPASGLLFTLREYPVVYPGSLLARVLSE</sequence>
<dbReference type="SUPFAM" id="SSF53187">
    <property type="entry name" value="Zn-dependent exopeptidases"/>
    <property type="match status" value="1"/>
</dbReference>
<dbReference type="InterPro" id="IPR053138">
    <property type="entry name" value="N-alpha-Ac-DABA_deacetylase"/>
</dbReference>
<dbReference type="EMBL" id="JAJMLW010000001">
    <property type="protein sequence ID" value="MCI2240886.1"/>
    <property type="molecule type" value="Genomic_DNA"/>
</dbReference>
<keyword evidence="3" id="KW-0378">Hydrolase</keyword>